<keyword evidence="3 4" id="KW-0732">Signal</keyword>
<dbReference type="GO" id="GO:0043190">
    <property type="term" value="C:ATP-binding cassette (ABC) transporter complex"/>
    <property type="evidence" value="ECO:0007669"/>
    <property type="project" value="InterPro"/>
</dbReference>
<evidence type="ECO:0000259" key="5">
    <source>
        <dbReference type="Pfam" id="PF00496"/>
    </source>
</evidence>
<evidence type="ECO:0000256" key="1">
    <source>
        <dbReference type="ARBA" id="ARBA00005695"/>
    </source>
</evidence>
<sequence>MGLSLSGLPRFALIAVMVGAAALSACSQPAEPVADGLVLADPYEDESLNPLMGFAEDGMSKIFDGLVTHDADRRLQPALATAVPEPSADGLTWTARLRPGVVFHDGSALGPEDVVATYRTLLDPAAASPISSSFKMLSGVRQTGPDTVEFRLRHPYAPFAHRLVLGVLPSEKLTGGPLESSPLNTRPIGTGPYRLAEWRRGERLVLAAHDRYWGTKPKLRRVTVAFVPDDNTRAQRMRRGDFDGTVLPPALAGTFSRQNGMTVYGHDSADYRGVMLPQKNPVTSDLAIRRALNLAVDRQGMIRALLAGRGQSAFTPVPPALAEFADPAATFKHDPEQARKILEDAGWRAGPGGTRSKDGRQARFTLMYPAEDSVRKALAGGFASDAGKVGVRVDLLGLGWDAIEPRMKKDALLMGGGTSLDPDLVAYGLLHSSQAEDGFNNPGSYRDATVDAALDRGRNSPDRAVRTEAYRTVQRRLIENPPWVFLVFLEHTYVMRGQWSGYRPVVDPHVHGTLTWGPWWNLPEWSRRG</sequence>
<protein>
    <submittedName>
        <fullName evidence="6">ABC transporter substrate-binding protein</fullName>
    </submittedName>
</protein>
<dbReference type="GO" id="GO:0042597">
    <property type="term" value="C:periplasmic space"/>
    <property type="evidence" value="ECO:0007669"/>
    <property type="project" value="UniProtKB-ARBA"/>
</dbReference>
<dbReference type="EMBL" id="QLYX01000002">
    <property type="protein sequence ID" value="RAY16297.1"/>
    <property type="molecule type" value="Genomic_DNA"/>
</dbReference>
<dbReference type="Pfam" id="PF00496">
    <property type="entry name" value="SBP_bac_5"/>
    <property type="match status" value="1"/>
</dbReference>
<evidence type="ECO:0000256" key="3">
    <source>
        <dbReference type="ARBA" id="ARBA00022729"/>
    </source>
</evidence>
<feature type="signal peptide" evidence="4">
    <location>
        <begin position="1"/>
        <end position="20"/>
    </location>
</feature>
<evidence type="ECO:0000313" key="6">
    <source>
        <dbReference type="EMBL" id="RAY16297.1"/>
    </source>
</evidence>
<evidence type="ECO:0000313" key="7">
    <source>
        <dbReference type="Proteomes" id="UP000251891"/>
    </source>
</evidence>
<name>A0A365HB16_9ACTN</name>
<dbReference type="InterPro" id="IPR039424">
    <property type="entry name" value="SBP_5"/>
</dbReference>
<comment type="similarity">
    <text evidence="1">Belongs to the bacterial solute-binding protein 5 family.</text>
</comment>
<dbReference type="Proteomes" id="UP000251891">
    <property type="component" value="Unassembled WGS sequence"/>
</dbReference>
<keyword evidence="2" id="KW-0813">Transport</keyword>
<organism evidence="6 7">
    <name type="scientific">Actinomadura craniellae</name>
    <dbReference type="NCBI Taxonomy" id="2231787"/>
    <lineage>
        <taxon>Bacteria</taxon>
        <taxon>Bacillati</taxon>
        <taxon>Actinomycetota</taxon>
        <taxon>Actinomycetes</taxon>
        <taxon>Streptosporangiales</taxon>
        <taxon>Thermomonosporaceae</taxon>
        <taxon>Actinomadura</taxon>
    </lineage>
</organism>
<dbReference type="Gene3D" id="3.10.105.10">
    <property type="entry name" value="Dipeptide-binding Protein, Domain 3"/>
    <property type="match status" value="1"/>
</dbReference>
<dbReference type="PANTHER" id="PTHR30290">
    <property type="entry name" value="PERIPLASMIC BINDING COMPONENT OF ABC TRANSPORTER"/>
    <property type="match status" value="1"/>
</dbReference>
<dbReference type="InterPro" id="IPR030678">
    <property type="entry name" value="Peptide/Ni-bd"/>
</dbReference>
<dbReference type="GO" id="GO:0015833">
    <property type="term" value="P:peptide transport"/>
    <property type="evidence" value="ECO:0007669"/>
    <property type="project" value="TreeGrafter"/>
</dbReference>
<dbReference type="CDD" id="cd08518">
    <property type="entry name" value="PBP2_NikA_DppA_OppA_like_19"/>
    <property type="match status" value="1"/>
</dbReference>
<feature type="domain" description="Solute-binding protein family 5" evidence="5">
    <location>
        <begin position="75"/>
        <end position="435"/>
    </location>
</feature>
<keyword evidence="7" id="KW-1185">Reference proteome</keyword>
<dbReference type="Gene3D" id="3.90.76.10">
    <property type="entry name" value="Dipeptide-binding Protein, Domain 1"/>
    <property type="match status" value="1"/>
</dbReference>
<dbReference type="GO" id="GO:1904680">
    <property type="term" value="F:peptide transmembrane transporter activity"/>
    <property type="evidence" value="ECO:0007669"/>
    <property type="project" value="TreeGrafter"/>
</dbReference>
<dbReference type="InterPro" id="IPR000914">
    <property type="entry name" value="SBP_5_dom"/>
</dbReference>
<dbReference type="PIRSF" id="PIRSF002741">
    <property type="entry name" value="MppA"/>
    <property type="match status" value="1"/>
</dbReference>
<feature type="chain" id="PRO_5038860994" evidence="4">
    <location>
        <begin position="21"/>
        <end position="529"/>
    </location>
</feature>
<dbReference type="Gene3D" id="3.40.190.10">
    <property type="entry name" value="Periplasmic binding protein-like II"/>
    <property type="match status" value="1"/>
</dbReference>
<proteinExistence type="inferred from homology"/>
<dbReference type="OrthoDB" id="9046151at2"/>
<gene>
    <name evidence="6" type="ORF">DPM19_05240</name>
</gene>
<reference evidence="6 7" key="1">
    <citation type="submission" date="2018-06" db="EMBL/GenBank/DDBJ databases">
        <title>Actinomadura craniellae sp. nov. isolated from marine sponge Craniella sp.</title>
        <authorList>
            <person name="Li L."/>
            <person name="Xu Q.H."/>
            <person name="Lin H.W."/>
            <person name="Lu Y.H."/>
        </authorList>
    </citation>
    <scope>NUCLEOTIDE SEQUENCE [LARGE SCALE GENOMIC DNA]</scope>
    <source>
        <strain evidence="6 7">LHW63021</strain>
    </source>
</reference>
<dbReference type="SUPFAM" id="SSF53850">
    <property type="entry name" value="Periplasmic binding protein-like II"/>
    <property type="match status" value="1"/>
</dbReference>
<accession>A0A365HB16</accession>
<evidence type="ECO:0000256" key="2">
    <source>
        <dbReference type="ARBA" id="ARBA00022448"/>
    </source>
</evidence>
<evidence type="ECO:0000256" key="4">
    <source>
        <dbReference type="SAM" id="SignalP"/>
    </source>
</evidence>
<dbReference type="PANTHER" id="PTHR30290:SF9">
    <property type="entry name" value="OLIGOPEPTIDE-BINDING PROTEIN APPA"/>
    <property type="match status" value="1"/>
</dbReference>
<dbReference type="AlphaFoldDB" id="A0A365HB16"/>
<comment type="caution">
    <text evidence="6">The sequence shown here is derived from an EMBL/GenBank/DDBJ whole genome shotgun (WGS) entry which is preliminary data.</text>
</comment>